<comment type="caution">
    <text evidence="1">The sequence shown here is derived from an EMBL/GenBank/DDBJ whole genome shotgun (WGS) entry which is preliminary data.</text>
</comment>
<gene>
    <name evidence="1" type="ORF">CPY51_16060</name>
</gene>
<dbReference type="AlphaFoldDB" id="A0A2W4CJD3"/>
<dbReference type="RefSeq" id="WP_111161223.1">
    <property type="nucleotide sequence ID" value="NZ_PCDP01000036.1"/>
</dbReference>
<name>A0A2W4CJD3_9HYPH</name>
<dbReference type="Proteomes" id="UP000248925">
    <property type="component" value="Unassembled WGS sequence"/>
</dbReference>
<keyword evidence="2" id="KW-1185">Reference proteome</keyword>
<dbReference type="OrthoDB" id="8384117at2"/>
<sequence length="65" mass="7439">MLFKLFKTRSVEVNDIEAFDVERCEVFHPAIADLMVAQEKGIRQSSHERDYGVARKATRLPAAFV</sequence>
<evidence type="ECO:0000313" key="2">
    <source>
        <dbReference type="Proteomes" id="UP000248925"/>
    </source>
</evidence>
<organism evidence="1 2">
    <name type="scientific">Rhizobium tubonense</name>
    <dbReference type="NCBI Taxonomy" id="484088"/>
    <lineage>
        <taxon>Bacteria</taxon>
        <taxon>Pseudomonadati</taxon>
        <taxon>Pseudomonadota</taxon>
        <taxon>Alphaproteobacteria</taxon>
        <taxon>Hyphomicrobiales</taxon>
        <taxon>Rhizobiaceae</taxon>
        <taxon>Rhizobium/Agrobacterium group</taxon>
        <taxon>Rhizobium</taxon>
    </lineage>
</organism>
<accession>A0A2W4CJD3</accession>
<dbReference type="EMBL" id="PCDP01000036">
    <property type="protein sequence ID" value="PZM13029.1"/>
    <property type="molecule type" value="Genomic_DNA"/>
</dbReference>
<proteinExistence type="predicted"/>
<protein>
    <submittedName>
        <fullName evidence="1">Uncharacterized protein</fullName>
    </submittedName>
</protein>
<evidence type="ECO:0000313" key="1">
    <source>
        <dbReference type="EMBL" id="PZM13029.1"/>
    </source>
</evidence>
<reference evidence="1 2" key="1">
    <citation type="journal article" date="2018" name="Sci. Rep.">
        <title>Rhizobium tumorigenes sp. nov., a novel plant tumorigenic bacterium isolated from cane gall tumors on thornless blackberry.</title>
        <authorList>
            <person name="Kuzmanovi N."/>
            <person name="Smalla K."/>
            <person name="Gronow S."/>
            <person name="PuBawska J."/>
        </authorList>
    </citation>
    <scope>NUCLEOTIDE SEQUENCE [LARGE SCALE GENOMIC DNA]</scope>
    <source>
        <strain evidence="1 2">CCBAU 85046</strain>
    </source>
</reference>